<reference evidence="3" key="1">
    <citation type="submission" date="2022-11" db="UniProtKB">
        <authorList>
            <consortium name="WormBaseParasite"/>
        </authorList>
    </citation>
    <scope>IDENTIFICATION</scope>
</reference>
<sequence length="177" mass="20333">MASNMKHFKFTIPMPANTTVSSYIQLAFPSRTMIVFETFTTTPEDWTALFSNRPDRANDWVGIYALLGTQFCTDRQKKNKDPVMKVIHFNAYCVTCNIAISPPIYELAQRTGFIPEERTLKAMVSAMWAFNVSWLMLKFPAMLRFFNNHHSSFLQLDVLSYGALDAFYPILLFLAFG</sequence>
<keyword evidence="2" id="KW-1185">Reference proteome</keyword>
<feature type="transmembrane region" description="Helical" evidence="1">
    <location>
        <begin position="158"/>
        <end position="176"/>
    </location>
</feature>
<dbReference type="Proteomes" id="UP000887565">
    <property type="component" value="Unplaced"/>
</dbReference>
<evidence type="ECO:0000256" key="1">
    <source>
        <dbReference type="SAM" id="Phobius"/>
    </source>
</evidence>
<dbReference type="WBParaSite" id="nRc.2.0.1.t13847-RA">
    <property type="protein sequence ID" value="nRc.2.0.1.t13847-RA"/>
    <property type="gene ID" value="nRc.2.0.1.g13847"/>
</dbReference>
<feature type="transmembrane region" description="Helical" evidence="1">
    <location>
        <begin position="125"/>
        <end position="146"/>
    </location>
</feature>
<dbReference type="AlphaFoldDB" id="A0A915II40"/>
<organism evidence="2 3">
    <name type="scientific">Romanomermis culicivorax</name>
    <name type="common">Nematode worm</name>
    <dbReference type="NCBI Taxonomy" id="13658"/>
    <lineage>
        <taxon>Eukaryota</taxon>
        <taxon>Metazoa</taxon>
        <taxon>Ecdysozoa</taxon>
        <taxon>Nematoda</taxon>
        <taxon>Enoplea</taxon>
        <taxon>Dorylaimia</taxon>
        <taxon>Mermithida</taxon>
        <taxon>Mermithoidea</taxon>
        <taxon>Mermithidae</taxon>
        <taxon>Romanomermis</taxon>
    </lineage>
</organism>
<proteinExistence type="predicted"/>
<feature type="transmembrane region" description="Helical" evidence="1">
    <location>
        <begin position="86"/>
        <end position="105"/>
    </location>
</feature>
<evidence type="ECO:0000313" key="2">
    <source>
        <dbReference type="Proteomes" id="UP000887565"/>
    </source>
</evidence>
<keyword evidence="1" id="KW-0472">Membrane</keyword>
<evidence type="ECO:0000313" key="3">
    <source>
        <dbReference type="WBParaSite" id="nRc.2.0.1.t13847-RA"/>
    </source>
</evidence>
<name>A0A915II40_ROMCU</name>
<protein>
    <submittedName>
        <fullName evidence="3">Uncharacterized protein</fullName>
    </submittedName>
</protein>
<keyword evidence="1" id="KW-1133">Transmembrane helix</keyword>
<accession>A0A915II40</accession>
<keyword evidence="1" id="KW-0812">Transmembrane</keyword>